<dbReference type="InterPro" id="IPR021327">
    <property type="entry name" value="DUF2934"/>
</dbReference>
<protein>
    <recommendedName>
        <fullName evidence="3">DUF2934 domain-containing protein</fullName>
    </recommendedName>
</protein>
<sequence>MTMMSQHPLTGAACSISTGCLEDMSKRVRDRAYQLWEAAGRPWGHEHEFWARASAEIEGEWLMQGKPERIVAR</sequence>
<accession>A0A7W6FVS9</accession>
<dbReference type="EMBL" id="JACIDO010000010">
    <property type="protein sequence ID" value="MBB3937574.1"/>
    <property type="molecule type" value="Genomic_DNA"/>
</dbReference>
<dbReference type="AlphaFoldDB" id="A0A7W6FVS9"/>
<dbReference type="Proteomes" id="UP000531216">
    <property type="component" value="Unassembled WGS sequence"/>
</dbReference>
<name>A0A7W6FVS9_9HYPH</name>
<evidence type="ECO:0000313" key="2">
    <source>
        <dbReference type="Proteomes" id="UP000531216"/>
    </source>
</evidence>
<organism evidence="1 2">
    <name type="scientific">Aureimonas phyllosphaerae</name>
    <dbReference type="NCBI Taxonomy" id="1166078"/>
    <lineage>
        <taxon>Bacteria</taxon>
        <taxon>Pseudomonadati</taxon>
        <taxon>Pseudomonadota</taxon>
        <taxon>Alphaproteobacteria</taxon>
        <taxon>Hyphomicrobiales</taxon>
        <taxon>Aurantimonadaceae</taxon>
        <taxon>Aureimonas</taxon>
    </lineage>
</organism>
<evidence type="ECO:0000313" key="1">
    <source>
        <dbReference type="EMBL" id="MBB3937574.1"/>
    </source>
</evidence>
<gene>
    <name evidence="1" type="ORF">GGR05_003741</name>
</gene>
<evidence type="ECO:0008006" key="3">
    <source>
        <dbReference type="Google" id="ProtNLM"/>
    </source>
</evidence>
<dbReference type="RefSeq" id="WP_244546044.1">
    <property type="nucleotide sequence ID" value="NZ_CP181348.1"/>
</dbReference>
<keyword evidence="2" id="KW-1185">Reference proteome</keyword>
<reference evidence="1 2" key="1">
    <citation type="submission" date="2020-08" db="EMBL/GenBank/DDBJ databases">
        <title>Genomic Encyclopedia of Type Strains, Phase IV (KMG-IV): sequencing the most valuable type-strain genomes for metagenomic binning, comparative biology and taxonomic classification.</title>
        <authorList>
            <person name="Goeker M."/>
        </authorList>
    </citation>
    <scope>NUCLEOTIDE SEQUENCE [LARGE SCALE GENOMIC DNA]</scope>
    <source>
        <strain evidence="1 2">DSM 25024</strain>
    </source>
</reference>
<dbReference type="Pfam" id="PF11154">
    <property type="entry name" value="DUF2934"/>
    <property type="match status" value="1"/>
</dbReference>
<comment type="caution">
    <text evidence="1">The sequence shown here is derived from an EMBL/GenBank/DDBJ whole genome shotgun (WGS) entry which is preliminary data.</text>
</comment>
<proteinExistence type="predicted"/>